<dbReference type="OrthoDB" id="10379759at2759"/>
<organism evidence="1 2">
    <name type="scientific">Cetraspora pellucida</name>
    <dbReference type="NCBI Taxonomy" id="1433469"/>
    <lineage>
        <taxon>Eukaryota</taxon>
        <taxon>Fungi</taxon>
        <taxon>Fungi incertae sedis</taxon>
        <taxon>Mucoromycota</taxon>
        <taxon>Glomeromycotina</taxon>
        <taxon>Glomeromycetes</taxon>
        <taxon>Diversisporales</taxon>
        <taxon>Gigasporaceae</taxon>
        <taxon>Cetraspora</taxon>
    </lineage>
</organism>
<evidence type="ECO:0000313" key="1">
    <source>
        <dbReference type="EMBL" id="CAG8709625.1"/>
    </source>
</evidence>
<accession>A0A9N9N7J0</accession>
<dbReference type="AlphaFoldDB" id="A0A9N9N7J0"/>
<sequence length="62" mass="6802">MDSEMQNICLAISNNKSESSEITIANESVKIITSNESIGTIVNKGSEVTIINKKYKKSKPEL</sequence>
<evidence type="ECO:0000313" key="2">
    <source>
        <dbReference type="Proteomes" id="UP000789759"/>
    </source>
</evidence>
<reference evidence="1" key="1">
    <citation type="submission" date="2021-06" db="EMBL/GenBank/DDBJ databases">
        <authorList>
            <person name="Kallberg Y."/>
            <person name="Tangrot J."/>
            <person name="Rosling A."/>
        </authorList>
    </citation>
    <scope>NUCLEOTIDE SEQUENCE</scope>
    <source>
        <strain evidence="1">FL966</strain>
    </source>
</reference>
<proteinExistence type="predicted"/>
<comment type="caution">
    <text evidence="1">The sequence shown here is derived from an EMBL/GenBank/DDBJ whole genome shotgun (WGS) entry which is preliminary data.</text>
</comment>
<dbReference type="EMBL" id="CAJVQA010011659">
    <property type="protein sequence ID" value="CAG8709625.1"/>
    <property type="molecule type" value="Genomic_DNA"/>
</dbReference>
<dbReference type="Proteomes" id="UP000789759">
    <property type="component" value="Unassembled WGS sequence"/>
</dbReference>
<keyword evidence="2" id="KW-1185">Reference proteome</keyword>
<gene>
    <name evidence="1" type="ORF">CPELLU_LOCUS12258</name>
</gene>
<name>A0A9N9N7J0_9GLOM</name>
<protein>
    <submittedName>
        <fullName evidence="1">9498_t:CDS:1</fullName>
    </submittedName>
</protein>